<organism evidence="1 2">
    <name type="scientific">Paramecium sonneborni</name>
    <dbReference type="NCBI Taxonomy" id="65129"/>
    <lineage>
        <taxon>Eukaryota</taxon>
        <taxon>Sar</taxon>
        <taxon>Alveolata</taxon>
        <taxon>Ciliophora</taxon>
        <taxon>Intramacronucleata</taxon>
        <taxon>Oligohymenophorea</taxon>
        <taxon>Peniculida</taxon>
        <taxon>Parameciidae</taxon>
        <taxon>Paramecium</taxon>
    </lineage>
</organism>
<protein>
    <submittedName>
        <fullName evidence="1">Uncharacterized protein</fullName>
    </submittedName>
</protein>
<evidence type="ECO:0000313" key="2">
    <source>
        <dbReference type="Proteomes" id="UP000692954"/>
    </source>
</evidence>
<dbReference type="Proteomes" id="UP000692954">
    <property type="component" value="Unassembled WGS sequence"/>
</dbReference>
<comment type="caution">
    <text evidence="1">The sequence shown here is derived from an EMBL/GenBank/DDBJ whole genome shotgun (WGS) entry which is preliminary data.</text>
</comment>
<keyword evidence="2" id="KW-1185">Reference proteome</keyword>
<dbReference type="EMBL" id="CAJJDN010000255">
    <property type="protein sequence ID" value="CAD8130001.1"/>
    <property type="molecule type" value="Genomic_DNA"/>
</dbReference>
<sequence>MNFDKFVYQVVYQKQRQIIEQVGQGRQGWFRLAHQFISGVEKLQNSENLSIIDKIQGLEDQIKKGKNSQNFMNEKIQLEKLNN</sequence>
<gene>
    <name evidence="1" type="ORF">PSON_ATCC_30995.1.T2550010</name>
</gene>
<proteinExistence type="predicted"/>
<name>A0A8S1RMY3_9CILI</name>
<dbReference type="AlphaFoldDB" id="A0A8S1RMY3"/>
<accession>A0A8S1RMY3</accession>
<reference evidence="1" key="1">
    <citation type="submission" date="2021-01" db="EMBL/GenBank/DDBJ databases">
        <authorList>
            <consortium name="Genoscope - CEA"/>
            <person name="William W."/>
        </authorList>
    </citation>
    <scope>NUCLEOTIDE SEQUENCE</scope>
</reference>
<evidence type="ECO:0000313" key="1">
    <source>
        <dbReference type="EMBL" id="CAD8130001.1"/>
    </source>
</evidence>